<dbReference type="EMBL" id="BSXV01001710">
    <property type="protein sequence ID" value="GME93695.1"/>
    <property type="molecule type" value="Genomic_DNA"/>
</dbReference>
<evidence type="ECO:0000313" key="2">
    <source>
        <dbReference type="Proteomes" id="UP001165101"/>
    </source>
</evidence>
<sequence>MNHIKPSNLLVSEDNIVKISDFGVSFAASLDGNNEFELAKTAGTPAFLAPELCKTDGSEVKVTYKIDIWALGVTLYCLLFGRLPFEAKSEFVLFDTINNEALCFPDMKKWKSSKPLSDEDFKQAKDLLCKLLEKNPEKRIDISEIKQHPFFVEGLSRIQSEKYSRNWNNKMKIEPTTEEVDEAVLGIGSRVRKKAHDTLESLRNVYRSNVPTVLSNASQCLNDKSRLKSPPLSPSASPSQNSSFIANSHLNSHSHSHSQIRFNNNTFSLTNSNSNSHSHSLLNPKHSTSNNNLVASPRMTGSLNGQLAGRNRTPSQVQLNSLLLSSSTTAASEASTNSNFPGLSKNHSFILSEVGSSPAPDSARLNPAINTLKDSPVNKGSAFLARKSVGDISAFTSLLQRSRQNSLTNSIDSSSSINSISTSTPTPSLPETTKQTVEADFSNETCDGKRNSALLELCDLVEKNGHTLNSEPVDQTETRIALDDGAELTQIRTEIPTSKTAQEMACEEQQFASSSNDISPTDSCTNTTSTTATPTASTSDYLSDEKCNSSSGTPGCSVSSNNISSNQTDRSLPNIAAVNLEECCSMENNIGSAYTYNNRLGEVDEPPYIDSVTSVNGDQSTICPNNIDTNKIPNTQSNLETYDFRTVLSQAESNKGMLPINASFASLDSYYFPNEMVDPTGNNYQYNNNNFEKRFIGLPNKSNKNSASNSPIHTRAPSAVSVPDFLKSNTEFTQDHTSNVNDLDIYSKRKQLPTNSNNNYSMLPERGRGNQAPTNFLIGSYQPRNNNNFIGHSPNDTKVNYINPNIINSNATDALTSGFRPVNPMLDTRNRRTHSFGQPIDFKNIDRNANVGNVSPISNPRGEAIGISQGFKGTPRNVQINNTNRNINSVVKTNLNAKNNLLEKKDGSRAVFCNSSDSDTSNDSDDENGPVVFAKKDRTPIVYSPPKEPLTLSVGCDDDSEVADCSTDGNLTTACSVIVRVD</sequence>
<proteinExistence type="predicted"/>
<accession>A0ACB5TR52</accession>
<protein>
    <submittedName>
        <fullName evidence="1">Unnamed protein product</fullName>
    </submittedName>
</protein>
<gene>
    <name evidence="1" type="ORF">Cboi01_000323800</name>
</gene>
<organism evidence="1 2">
    <name type="scientific">Candida boidinii</name>
    <name type="common">Yeast</name>
    <dbReference type="NCBI Taxonomy" id="5477"/>
    <lineage>
        <taxon>Eukaryota</taxon>
        <taxon>Fungi</taxon>
        <taxon>Dikarya</taxon>
        <taxon>Ascomycota</taxon>
        <taxon>Saccharomycotina</taxon>
        <taxon>Pichiomycetes</taxon>
        <taxon>Pichiales</taxon>
        <taxon>Pichiaceae</taxon>
        <taxon>Ogataea</taxon>
        <taxon>Ogataea/Candida clade</taxon>
    </lineage>
</organism>
<name>A0ACB5TR52_CANBO</name>
<comment type="caution">
    <text evidence="1">The sequence shown here is derived from an EMBL/GenBank/DDBJ whole genome shotgun (WGS) entry which is preliminary data.</text>
</comment>
<dbReference type="Proteomes" id="UP001165101">
    <property type="component" value="Unassembled WGS sequence"/>
</dbReference>
<reference evidence="1" key="1">
    <citation type="submission" date="2023-04" db="EMBL/GenBank/DDBJ databases">
        <title>Candida boidinii NBRC 1967.</title>
        <authorList>
            <person name="Ichikawa N."/>
            <person name="Sato H."/>
            <person name="Tonouchi N."/>
        </authorList>
    </citation>
    <scope>NUCLEOTIDE SEQUENCE</scope>
    <source>
        <strain evidence="1">NBRC 1967</strain>
    </source>
</reference>
<keyword evidence="2" id="KW-1185">Reference proteome</keyword>
<evidence type="ECO:0000313" key="1">
    <source>
        <dbReference type="EMBL" id="GME93695.1"/>
    </source>
</evidence>